<evidence type="ECO:0000313" key="2">
    <source>
        <dbReference type="Proteomes" id="UP000286954"/>
    </source>
</evidence>
<gene>
    <name evidence="1" type="ORF">X907_1812</name>
</gene>
<sequence>MVGLKNKLFSGVGTVALTLTAGGAANFAAAGDADAQWLWDRDRNVSVTQRPRPEYDALGVRAGAFIWRPELSLGVEFNDNIFATATNEESDTIFVINPSVTVDTTWSRHAFNAFADVRRNEYADFGSESTTDYSLGAGGRLDIHRGTSVGASASHSRGTEPRTSAGAAGFAAEPIRFDTTTFAIGAEHTFNRLRIRGGYDFAKSDYDDARLIGGGVASQDFRDQDMHRFTLRGDWAISPDTAVFARYRHNQRDFRLSPPAVATNRDSDGYTFDVGVEFDLGGLARGEIGVGYMKQEYDSPAFGTVDGVSIDGLLEWFPTQLTTFTFTARRGIEDSGIAASAGFIGTSVSAQADHELLRNVILTARLDYANDEYQGIDREDERWGATVQATYLMNRNVGLTASYSHLDQSSSGTAGPRDFSSNRFILGVVLQY</sequence>
<dbReference type="KEGG" id="gak:X907_1812"/>
<name>A0A3T0EAM4_9PROT</name>
<reference evidence="1 2" key="1">
    <citation type="submission" date="2016-12" db="EMBL/GenBank/DDBJ databases">
        <title>The genome of dimorphic prosthecate Glycocaulis alkaliphilus 6b-8t, isolated from crude oil dictates its adaptability in petroleum environments.</title>
        <authorList>
            <person name="Wu X.-L."/>
            <person name="Geng S."/>
        </authorList>
    </citation>
    <scope>NUCLEOTIDE SEQUENCE [LARGE SCALE GENOMIC DNA]</scope>
    <source>
        <strain evidence="1 2">6B-8</strain>
    </source>
</reference>
<dbReference type="OrthoDB" id="7398962at2"/>
<evidence type="ECO:0000313" key="1">
    <source>
        <dbReference type="EMBL" id="AZU04342.1"/>
    </source>
</evidence>
<dbReference type="Pfam" id="PF10082">
    <property type="entry name" value="BBP2_2"/>
    <property type="match status" value="1"/>
</dbReference>
<protein>
    <submittedName>
        <fullName evidence="1">Uncharacterized protein</fullName>
    </submittedName>
</protein>
<dbReference type="Gene3D" id="2.40.160.10">
    <property type="entry name" value="Porin"/>
    <property type="match status" value="1"/>
</dbReference>
<organism evidence="1 2">
    <name type="scientific">Glycocaulis alkaliphilus</name>
    <dbReference type="NCBI Taxonomy" id="1434191"/>
    <lineage>
        <taxon>Bacteria</taxon>
        <taxon>Pseudomonadati</taxon>
        <taxon>Pseudomonadota</taxon>
        <taxon>Alphaproteobacteria</taxon>
        <taxon>Maricaulales</taxon>
        <taxon>Maricaulaceae</taxon>
        <taxon>Glycocaulis</taxon>
    </lineage>
</organism>
<dbReference type="EMBL" id="CP018911">
    <property type="protein sequence ID" value="AZU04342.1"/>
    <property type="molecule type" value="Genomic_DNA"/>
</dbReference>
<dbReference type="InterPro" id="IPR018759">
    <property type="entry name" value="BBP2_2"/>
</dbReference>
<dbReference type="AlphaFoldDB" id="A0A3T0EAM4"/>
<dbReference type="InterPro" id="IPR023614">
    <property type="entry name" value="Porin_dom_sf"/>
</dbReference>
<proteinExistence type="predicted"/>
<accession>A0A3T0EAM4</accession>
<dbReference type="SUPFAM" id="SSF56935">
    <property type="entry name" value="Porins"/>
    <property type="match status" value="1"/>
</dbReference>
<dbReference type="RefSeq" id="WP_127567205.1">
    <property type="nucleotide sequence ID" value="NZ_BMFB01000003.1"/>
</dbReference>
<dbReference type="Proteomes" id="UP000286954">
    <property type="component" value="Chromosome"/>
</dbReference>
<keyword evidence="2" id="KW-1185">Reference proteome</keyword>